<reference evidence="6 7" key="1">
    <citation type="journal article" date="2014" name="Genome Announc.">
        <title>Draft Genome Sequence of Paenibacillus pini JCM 16418T, Isolated from the Rhizosphere of Pine Tree.</title>
        <authorList>
            <person name="Yuki M."/>
            <person name="Oshima K."/>
            <person name="Suda W."/>
            <person name="Oshida Y."/>
            <person name="Kitamura K."/>
            <person name="Iida Y."/>
            <person name="Hattori M."/>
            <person name="Ohkuma M."/>
        </authorList>
    </citation>
    <scope>NUCLEOTIDE SEQUENCE [LARGE SCALE GENOMIC DNA]</scope>
    <source>
        <strain evidence="6 7">JCM 16418</strain>
    </source>
</reference>
<dbReference type="GO" id="GO:0005524">
    <property type="term" value="F:ATP binding"/>
    <property type="evidence" value="ECO:0007669"/>
    <property type="project" value="UniProtKB-KW"/>
</dbReference>
<protein>
    <submittedName>
        <fullName evidence="6">ABC transporter</fullName>
    </submittedName>
</protein>
<dbReference type="InterPro" id="IPR027417">
    <property type="entry name" value="P-loop_NTPase"/>
</dbReference>
<keyword evidence="3" id="KW-0547">Nucleotide-binding</keyword>
<dbReference type="eggNOG" id="COG1131">
    <property type="taxonomic scope" value="Bacteria"/>
</dbReference>
<dbReference type="AlphaFoldDB" id="W7Z5D5"/>
<dbReference type="Pfam" id="PF13304">
    <property type="entry name" value="AAA_21"/>
    <property type="match status" value="1"/>
</dbReference>
<dbReference type="PANTHER" id="PTHR42711:SF5">
    <property type="entry name" value="ABC TRANSPORTER ATP-BINDING PROTEIN NATA"/>
    <property type="match status" value="1"/>
</dbReference>
<gene>
    <name evidence="6" type="ORF">JCM16418_3687</name>
</gene>
<dbReference type="InterPro" id="IPR003959">
    <property type="entry name" value="ATPase_AAA_core"/>
</dbReference>
<dbReference type="SUPFAM" id="SSF52540">
    <property type="entry name" value="P-loop containing nucleoside triphosphate hydrolases"/>
    <property type="match status" value="1"/>
</dbReference>
<evidence type="ECO:0000256" key="4">
    <source>
        <dbReference type="ARBA" id="ARBA00022840"/>
    </source>
</evidence>
<evidence type="ECO:0000256" key="3">
    <source>
        <dbReference type="ARBA" id="ARBA00022741"/>
    </source>
</evidence>
<dbReference type="Proteomes" id="UP000019364">
    <property type="component" value="Unassembled WGS sequence"/>
</dbReference>
<name>W7Z5D5_9BACL</name>
<dbReference type="Gene3D" id="3.40.50.300">
    <property type="entry name" value="P-loop containing nucleotide triphosphate hydrolases"/>
    <property type="match status" value="1"/>
</dbReference>
<proteinExistence type="inferred from homology"/>
<dbReference type="RefSeq" id="WP_172679240.1">
    <property type="nucleotide sequence ID" value="NZ_BAVZ01000012.1"/>
</dbReference>
<feature type="domain" description="ATPase AAA-type core" evidence="5">
    <location>
        <begin position="1"/>
        <end position="60"/>
    </location>
</feature>
<accession>W7Z5D5</accession>
<evidence type="ECO:0000259" key="5">
    <source>
        <dbReference type="Pfam" id="PF13304"/>
    </source>
</evidence>
<dbReference type="STRING" id="1236976.JCM16418_3687"/>
<dbReference type="InterPro" id="IPR050763">
    <property type="entry name" value="ABC_transporter_ATP-binding"/>
</dbReference>
<dbReference type="EMBL" id="BAVZ01000012">
    <property type="protein sequence ID" value="GAF09544.1"/>
    <property type="molecule type" value="Genomic_DNA"/>
</dbReference>
<evidence type="ECO:0000313" key="6">
    <source>
        <dbReference type="EMBL" id="GAF09544.1"/>
    </source>
</evidence>
<comment type="caution">
    <text evidence="6">The sequence shown here is derived from an EMBL/GenBank/DDBJ whole genome shotgun (WGS) entry which is preliminary data.</text>
</comment>
<keyword evidence="4" id="KW-0067">ATP-binding</keyword>
<dbReference type="PANTHER" id="PTHR42711">
    <property type="entry name" value="ABC TRANSPORTER ATP-BINDING PROTEIN"/>
    <property type="match status" value="1"/>
</dbReference>
<keyword evidence="7" id="KW-1185">Reference proteome</keyword>
<dbReference type="GO" id="GO:0016887">
    <property type="term" value="F:ATP hydrolysis activity"/>
    <property type="evidence" value="ECO:0007669"/>
    <property type="project" value="InterPro"/>
</dbReference>
<evidence type="ECO:0000256" key="1">
    <source>
        <dbReference type="ARBA" id="ARBA00005417"/>
    </source>
</evidence>
<evidence type="ECO:0000256" key="2">
    <source>
        <dbReference type="ARBA" id="ARBA00022448"/>
    </source>
</evidence>
<evidence type="ECO:0000313" key="7">
    <source>
        <dbReference type="Proteomes" id="UP000019364"/>
    </source>
</evidence>
<comment type="similarity">
    <text evidence="1">Belongs to the ABC transporter superfamily.</text>
</comment>
<keyword evidence="2" id="KW-0813">Transport</keyword>
<sequence>MSKGERRKFEISVALAPRPKLLLLDEPSSGLDPFAWKMMIDELRDYVKDDDTTILLSTHIVDEVRRLADYVILMHHGEMKGMVEKDSLLDNWKEIWMSGTIELAEGLPGIVKSQQEPNNVVRMTTTECHLVEKMLHEAGMTLLKTRSLELDEIMSLWLEGHMPAKVQMGRGE</sequence>
<organism evidence="6 7">
    <name type="scientific">Paenibacillus pini JCM 16418</name>
    <dbReference type="NCBI Taxonomy" id="1236976"/>
    <lineage>
        <taxon>Bacteria</taxon>
        <taxon>Bacillati</taxon>
        <taxon>Bacillota</taxon>
        <taxon>Bacilli</taxon>
        <taxon>Bacillales</taxon>
        <taxon>Paenibacillaceae</taxon>
        <taxon>Paenibacillus</taxon>
    </lineage>
</organism>